<dbReference type="AlphaFoldDB" id="A0A927HJG5"/>
<feature type="chain" id="PRO_5037243621" evidence="1">
    <location>
        <begin position="21"/>
        <end position="166"/>
    </location>
</feature>
<protein>
    <submittedName>
        <fullName evidence="2">Copper resistance protein</fullName>
    </submittedName>
</protein>
<proteinExistence type="predicted"/>
<name>A0A927HJG5_KLEPN</name>
<keyword evidence="1" id="KW-0732">Signal</keyword>
<organism evidence="2 3">
    <name type="scientific">Klebsiella pneumoniae</name>
    <dbReference type="NCBI Taxonomy" id="573"/>
    <lineage>
        <taxon>Bacteria</taxon>
        <taxon>Pseudomonadati</taxon>
        <taxon>Pseudomonadota</taxon>
        <taxon>Gammaproteobacteria</taxon>
        <taxon>Enterobacterales</taxon>
        <taxon>Enterobacteriaceae</taxon>
        <taxon>Klebsiella/Raoultella group</taxon>
        <taxon>Klebsiella</taxon>
        <taxon>Klebsiella pneumoniae complex</taxon>
    </lineage>
</organism>
<sequence>MNILITTTAFTALFCGAAFAQSSDIAHEAHRFVNNASAVSHVNSSTHENLPDRVNKNNTPSFSEMNEHERAIVAHSFMNNSASYAHQKMIEEHKKMLSGSDANSKTSSSSFNELNAGEKAALVHEQVNNAGAEAHQTQARKLRGLYSTEVTAGGLVLSVRCAAGLY</sequence>
<accession>A0A927HJG5</accession>
<dbReference type="EMBL" id="JACXTD010000004">
    <property type="protein sequence ID" value="MBD3702714.1"/>
    <property type="molecule type" value="Genomic_DNA"/>
</dbReference>
<reference evidence="2" key="1">
    <citation type="submission" date="2020-07" db="EMBL/GenBank/DDBJ databases">
        <title>Clinical and genomic characterization of carbapenemase-producing Enterobacterales causing secondary infections during the COVID-19 crisis at a New York City hospital.</title>
        <authorList>
            <person name="Gomez-Simmonds A."/>
            <person name="Annavajhala M.K."/>
            <person name="Uhlemann A.-C."/>
        </authorList>
    </citation>
    <scope>NUCLEOTIDE SEQUENCE</scope>
    <source>
        <strain evidence="2">NK1590</strain>
    </source>
</reference>
<evidence type="ECO:0000313" key="3">
    <source>
        <dbReference type="Proteomes" id="UP000655796"/>
    </source>
</evidence>
<comment type="caution">
    <text evidence="2">The sequence shown here is derived from an EMBL/GenBank/DDBJ whole genome shotgun (WGS) entry which is preliminary data.</text>
</comment>
<dbReference type="Proteomes" id="UP000655796">
    <property type="component" value="Unassembled WGS sequence"/>
</dbReference>
<gene>
    <name evidence="2" type="ORF">IE986_28120</name>
</gene>
<feature type="signal peptide" evidence="1">
    <location>
        <begin position="1"/>
        <end position="20"/>
    </location>
</feature>
<evidence type="ECO:0000256" key="1">
    <source>
        <dbReference type="SAM" id="SignalP"/>
    </source>
</evidence>
<evidence type="ECO:0000313" key="2">
    <source>
        <dbReference type="EMBL" id="MBD3702714.1"/>
    </source>
</evidence>